<accession>D1B1P8</accession>
<sequence length="412" mass="47578">MGKIKKTLIYFGVIFVLLNMYGVYQRYSHGYSVLVEAELRKVGDVQEFEFSTKNGRYRIGLSVKNGKFSEMNFDGNYTIEYYVDGKHDRTEIVNKTSLSELYKNKALYHVSSSWSGGVFFKPVTWSSITLGQVIQAGKHKIKITVHKPESQLATIDSQLYFFADASQEKAIQELEHFNTQERKEAERKERLLQNLIDVNETNQTLIPLRQALDNHDLVTVKEMIEADNNITVNTDMVFQRRPLHYASFQNNTEIAKYLIDKRADIHHKDELGKNALAYAIEGNATKTAKLLIESGVDVSEVVFVQNYLQHRIYGKYYPKTMVIAPLQYTAGNALLEMTELLLQNNIENYDVDTHPSKAQMIVQKNRNGLYSYIYQNKDNGGLTDAEQKKIVELFEKYDFKLEWQKVPSPFKQ</sequence>
<dbReference type="OrthoDB" id="5355259at2"/>
<feature type="transmembrane region" description="Helical" evidence="4">
    <location>
        <begin position="7"/>
        <end position="24"/>
    </location>
</feature>
<dbReference type="EMBL" id="CP001816">
    <property type="protein sequence ID" value="ACZ12018.1"/>
    <property type="molecule type" value="Genomic_DNA"/>
</dbReference>
<dbReference type="Proteomes" id="UP000002222">
    <property type="component" value="Chromosome"/>
</dbReference>
<evidence type="ECO:0000256" key="3">
    <source>
        <dbReference type="PROSITE-ProRule" id="PRU00023"/>
    </source>
</evidence>
<dbReference type="SUPFAM" id="SSF48403">
    <property type="entry name" value="Ankyrin repeat"/>
    <property type="match status" value="1"/>
</dbReference>
<dbReference type="PROSITE" id="PS50088">
    <property type="entry name" value="ANK_REPEAT"/>
    <property type="match status" value="1"/>
</dbReference>
<dbReference type="KEGG" id="sdl:Sdel_0989"/>
<keyword evidence="4" id="KW-0812">Transmembrane</keyword>
<evidence type="ECO:0000313" key="5">
    <source>
        <dbReference type="EMBL" id="ACZ12018.1"/>
    </source>
</evidence>
<proteinExistence type="predicted"/>
<dbReference type="InterPro" id="IPR036770">
    <property type="entry name" value="Ankyrin_rpt-contain_sf"/>
</dbReference>
<evidence type="ECO:0000256" key="1">
    <source>
        <dbReference type="ARBA" id="ARBA00022737"/>
    </source>
</evidence>
<dbReference type="PANTHER" id="PTHR24189">
    <property type="entry name" value="MYOTROPHIN"/>
    <property type="match status" value="1"/>
</dbReference>
<keyword evidence="6" id="KW-1185">Reference proteome</keyword>
<keyword evidence="2 3" id="KW-0040">ANK repeat</keyword>
<dbReference type="SMART" id="SM00248">
    <property type="entry name" value="ANK"/>
    <property type="match status" value="4"/>
</dbReference>
<gene>
    <name evidence="5" type="ordered locus">Sdel_0989</name>
</gene>
<dbReference type="STRING" id="525898.Sdel_0989"/>
<dbReference type="RefSeq" id="WP_012856778.1">
    <property type="nucleotide sequence ID" value="NC_013512.1"/>
</dbReference>
<dbReference type="InterPro" id="IPR050745">
    <property type="entry name" value="Multifunctional_regulatory"/>
</dbReference>
<evidence type="ECO:0000256" key="2">
    <source>
        <dbReference type="ARBA" id="ARBA00023043"/>
    </source>
</evidence>
<dbReference type="InterPro" id="IPR002110">
    <property type="entry name" value="Ankyrin_rpt"/>
</dbReference>
<dbReference type="HOGENOM" id="CLU_667161_0_0_7"/>
<dbReference type="eggNOG" id="COG0666">
    <property type="taxonomic scope" value="Bacteria"/>
</dbReference>
<name>D1B1P8_SULD5</name>
<dbReference type="PROSITE" id="PS50297">
    <property type="entry name" value="ANK_REP_REGION"/>
    <property type="match status" value="1"/>
</dbReference>
<dbReference type="Gene3D" id="1.25.40.20">
    <property type="entry name" value="Ankyrin repeat-containing domain"/>
    <property type="match status" value="1"/>
</dbReference>
<evidence type="ECO:0000256" key="4">
    <source>
        <dbReference type="SAM" id="Phobius"/>
    </source>
</evidence>
<keyword evidence="4" id="KW-0472">Membrane</keyword>
<dbReference type="Pfam" id="PF12796">
    <property type="entry name" value="Ank_2"/>
    <property type="match status" value="1"/>
</dbReference>
<keyword evidence="4" id="KW-1133">Transmembrane helix</keyword>
<organism evidence="5 6">
    <name type="scientific">Sulfurospirillum deleyianum (strain ATCC 51133 / DSM 6946 / 5175)</name>
    <dbReference type="NCBI Taxonomy" id="525898"/>
    <lineage>
        <taxon>Bacteria</taxon>
        <taxon>Pseudomonadati</taxon>
        <taxon>Campylobacterota</taxon>
        <taxon>Epsilonproteobacteria</taxon>
        <taxon>Campylobacterales</taxon>
        <taxon>Sulfurospirillaceae</taxon>
        <taxon>Sulfurospirillum</taxon>
    </lineage>
</organism>
<keyword evidence="1" id="KW-0677">Repeat</keyword>
<reference evidence="6" key="1">
    <citation type="submission" date="2009-11" db="EMBL/GenBank/DDBJ databases">
        <title>The complete genome of Sulfurospirillum deleyianum DSM 6946.</title>
        <authorList>
            <consortium name="US DOE Joint Genome Institute (JGI-PGF)"/>
            <person name="Lucas S."/>
            <person name="Copeland A."/>
            <person name="Lapidus A."/>
            <person name="Glavina del Rio T."/>
            <person name="Dalin E."/>
            <person name="Tice H."/>
            <person name="Bruce D."/>
            <person name="Goodwin L."/>
            <person name="Pitluck S."/>
            <person name="Kyrpides N."/>
            <person name="Mavromatis K."/>
            <person name="Ivanova N."/>
            <person name="Ovchinnikova G."/>
            <person name="Munk A.C."/>
            <person name="Lu M."/>
            <person name="Brettin T."/>
            <person name="Detter J.C."/>
            <person name="Han C."/>
            <person name="Tapia R."/>
            <person name="Larimer F."/>
            <person name="Land M."/>
            <person name="Hauser L."/>
            <person name="Markowitz V."/>
            <person name="Cheng J.F."/>
            <person name="Hugenholtz P."/>
            <person name="Woyke T."/>
            <person name="Wu D."/>
            <person name="Aumann P."/>
            <person name="Schneider S."/>
            <person name="Lang E."/>
            <person name="Spring S."/>
            <person name="Klenk H.P."/>
            <person name="Eisen J.A."/>
        </authorList>
    </citation>
    <scope>NUCLEOTIDE SEQUENCE [LARGE SCALE GENOMIC DNA]</scope>
    <source>
        <strain evidence="6">ATCC 51133 / DSM 6946 / 5175</strain>
    </source>
</reference>
<reference evidence="5 6" key="2">
    <citation type="journal article" date="2010" name="Stand. Genomic Sci.">
        <title>Complete genome sequence of Sulfurospirillum deleyianum type strain (5175).</title>
        <authorList>
            <person name="Sikorski J."/>
            <person name="Lapidus A."/>
            <person name="Copeland A."/>
            <person name="Glavina Del Rio T."/>
            <person name="Nolan M."/>
            <person name="Lucas S."/>
            <person name="Chen F."/>
            <person name="Tice H."/>
            <person name="Cheng J.F."/>
            <person name="Saunders E."/>
            <person name="Bruce D."/>
            <person name="Goodwin L."/>
            <person name="Pitluck S."/>
            <person name="Ovchinnikova G."/>
            <person name="Pati A."/>
            <person name="Ivanova N."/>
            <person name="Mavromatis K."/>
            <person name="Chen A."/>
            <person name="Palaniappan K."/>
            <person name="Chain P."/>
            <person name="Land M."/>
            <person name="Hauser L."/>
            <person name="Chang Y.J."/>
            <person name="Jeffries C.D."/>
            <person name="Brettin T."/>
            <person name="Detter J.C."/>
            <person name="Han C."/>
            <person name="Rohde M."/>
            <person name="Lang E."/>
            <person name="Spring S."/>
            <person name="Goker M."/>
            <person name="Bristow J."/>
            <person name="Eisen J.A."/>
            <person name="Markowitz V."/>
            <person name="Hugenholtz P."/>
            <person name="Kyrpides N.C."/>
            <person name="Klenk H.P."/>
        </authorList>
    </citation>
    <scope>NUCLEOTIDE SEQUENCE [LARGE SCALE GENOMIC DNA]</scope>
    <source>
        <strain evidence="6">ATCC 51133 / DSM 6946 / 5175</strain>
    </source>
</reference>
<dbReference type="AlphaFoldDB" id="D1B1P8"/>
<evidence type="ECO:0000313" key="6">
    <source>
        <dbReference type="Proteomes" id="UP000002222"/>
    </source>
</evidence>
<protein>
    <submittedName>
        <fullName evidence="5">Ankyrin</fullName>
    </submittedName>
</protein>
<feature type="repeat" description="ANK" evidence="3">
    <location>
        <begin position="238"/>
        <end position="270"/>
    </location>
</feature>